<name>A0AA39ITC7_9AGAR</name>
<keyword evidence="2" id="KW-1185">Reference proteome</keyword>
<dbReference type="Proteomes" id="UP001175226">
    <property type="component" value="Unassembled WGS sequence"/>
</dbReference>
<evidence type="ECO:0000313" key="2">
    <source>
        <dbReference type="Proteomes" id="UP001175226"/>
    </source>
</evidence>
<dbReference type="InterPro" id="IPR036047">
    <property type="entry name" value="F-box-like_dom_sf"/>
</dbReference>
<protein>
    <recommendedName>
        <fullName evidence="3">F-box domain-containing protein</fullName>
    </recommendedName>
</protein>
<proteinExistence type="predicted"/>
<sequence>MSSESNLATFEQHLRSDLENLPLELFEEIVSYLNIPTIKMLSCASSIIRKACIPLFFRSLSLPELAQGQAQMAERGSLHSPHSVEYQILKDFELSNLTFQSVEDYFWLFASLPSTLKKLTVLGNIFRDSQSTCHAVGRGIELEHLETKSAEDLSLLLRDDCPISLKSLRVASVTLSRSHDLEDLVQRTPRLVDLRIDIKRREDQPVSFPLTRLKSLSIIDRTEPLDTVIQLLSTPNIASPLEVVNLSMVIYGWLSRLPLLVAAFSHPQFCKLKEVKIMLLASYANIRISRAILNNYARKFERDLEAAGRSPGIHVTIEIDRRLETNHVPARTYNRPR</sequence>
<dbReference type="EMBL" id="JAUEPT010000167">
    <property type="protein sequence ID" value="KAK0430131.1"/>
    <property type="molecule type" value="Genomic_DNA"/>
</dbReference>
<gene>
    <name evidence="1" type="ORF">EV421DRAFT_1937097</name>
</gene>
<comment type="caution">
    <text evidence="1">The sequence shown here is derived from an EMBL/GenBank/DDBJ whole genome shotgun (WGS) entry which is preliminary data.</text>
</comment>
<evidence type="ECO:0000313" key="1">
    <source>
        <dbReference type="EMBL" id="KAK0430131.1"/>
    </source>
</evidence>
<dbReference type="AlphaFoldDB" id="A0AA39ITC7"/>
<organism evidence="1 2">
    <name type="scientific">Armillaria borealis</name>
    <dbReference type="NCBI Taxonomy" id="47425"/>
    <lineage>
        <taxon>Eukaryota</taxon>
        <taxon>Fungi</taxon>
        <taxon>Dikarya</taxon>
        <taxon>Basidiomycota</taxon>
        <taxon>Agaricomycotina</taxon>
        <taxon>Agaricomycetes</taxon>
        <taxon>Agaricomycetidae</taxon>
        <taxon>Agaricales</taxon>
        <taxon>Marasmiineae</taxon>
        <taxon>Physalacriaceae</taxon>
        <taxon>Armillaria</taxon>
    </lineage>
</organism>
<accession>A0AA39ITC7</accession>
<reference evidence="1" key="1">
    <citation type="submission" date="2023-06" db="EMBL/GenBank/DDBJ databases">
        <authorList>
            <consortium name="Lawrence Berkeley National Laboratory"/>
            <person name="Ahrendt S."/>
            <person name="Sahu N."/>
            <person name="Indic B."/>
            <person name="Wong-Bajracharya J."/>
            <person name="Merenyi Z."/>
            <person name="Ke H.-M."/>
            <person name="Monk M."/>
            <person name="Kocsube S."/>
            <person name="Drula E."/>
            <person name="Lipzen A."/>
            <person name="Balint B."/>
            <person name="Henrissat B."/>
            <person name="Andreopoulos B."/>
            <person name="Martin F.M."/>
            <person name="Harder C.B."/>
            <person name="Rigling D."/>
            <person name="Ford K.L."/>
            <person name="Foster G.D."/>
            <person name="Pangilinan J."/>
            <person name="Papanicolaou A."/>
            <person name="Barry K."/>
            <person name="LaButti K."/>
            <person name="Viragh M."/>
            <person name="Koriabine M."/>
            <person name="Yan M."/>
            <person name="Riley R."/>
            <person name="Champramary S."/>
            <person name="Plett K.L."/>
            <person name="Tsai I.J."/>
            <person name="Slot J."/>
            <person name="Sipos G."/>
            <person name="Plett J."/>
            <person name="Nagy L.G."/>
            <person name="Grigoriev I.V."/>
        </authorList>
    </citation>
    <scope>NUCLEOTIDE SEQUENCE</scope>
    <source>
        <strain evidence="1">FPL87.14</strain>
    </source>
</reference>
<dbReference type="SUPFAM" id="SSF81383">
    <property type="entry name" value="F-box domain"/>
    <property type="match status" value="1"/>
</dbReference>
<evidence type="ECO:0008006" key="3">
    <source>
        <dbReference type="Google" id="ProtNLM"/>
    </source>
</evidence>